<dbReference type="PROSITE" id="PS50011">
    <property type="entry name" value="PROTEIN_KINASE_DOM"/>
    <property type="match status" value="1"/>
</dbReference>
<dbReference type="InterPro" id="IPR008266">
    <property type="entry name" value="Tyr_kinase_AS"/>
</dbReference>
<dbReference type="GO" id="GO:0005524">
    <property type="term" value="F:ATP binding"/>
    <property type="evidence" value="ECO:0007669"/>
    <property type="project" value="UniProtKB-KW"/>
</dbReference>
<dbReference type="CDD" id="cd14014">
    <property type="entry name" value="STKc_PknB_like"/>
    <property type="match status" value="1"/>
</dbReference>
<proteinExistence type="predicted"/>
<dbReference type="Proteomes" id="UP000324800">
    <property type="component" value="Unassembled WGS sequence"/>
</dbReference>
<evidence type="ECO:0000256" key="2">
    <source>
        <dbReference type="ARBA" id="ARBA00022679"/>
    </source>
</evidence>
<dbReference type="EMBL" id="SNRW01031425">
    <property type="protein sequence ID" value="KAA6357435.1"/>
    <property type="molecule type" value="Genomic_DNA"/>
</dbReference>
<dbReference type="InterPro" id="IPR000719">
    <property type="entry name" value="Prot_kinase_dom"/>
</dbReference>
<evidence type="ECO:0000256" key="1">
    <source>
        <dbReference type="ARBA" id="ARBA00022527"/>
    </source>
</evidence>
<dbReference type="InterPro" id="IPR011009">
    <property type="entry name" value="Kinase-like_dom_sf"/>
</dbReference>
<evidence type="ECO:0000313" key="8">
    <source>
        <dbReference type="Proteomes" id="UP000324800"/>
    </source>
</evidence>
<evidence type="ECO:0000256" key="3">
    <source>
        <dbReference type="ARBA" id="ARBA00022741"/>
    </source>
</evidence>
<keyword evidence="2" id="KW-0808">Transferase</keyword>
<dbReference type="PROSITE" id="PS00109">
    <property type="entry name" value="PROTEIN_KINASE_TYR"/>
    <property type="match status" value="1"/>
</dbReference>
<keyword evidence="1" id="KW-0723">Serine/threonine-protein kinase</keyword>
<feature type="domain" description="Protein kinase" evidence="6">
    <location>
        <begin position="1"/>
        <end position="200"/>
    </location>
</feature>
<dbReference type="Pfam" id="PF00069">
    <property type="entry name" value="Pkinase"/>
    <property type="match status" value="1"/>
</dbReference>
<name>A0A5J4TIV7_9EUKA</name>
<feature type="non-terminal residue" evidence="7">
    <location>
        <position position="1"/>
    </location>
</feature>
<dbReference type="PANTHER" id="PTHR24345">
    <property type="entry name" value="SERINE/THREONINE-PROTEIN KINASE PLK"/>
    <property type="match status" value="1"/>
</dbReference>
<keyword evidence="5" id="KW-0067">ATP-binding</keyword>
<dbReference type="Gene3D" id="1.10.510.10">
    <property type="entry name" value="Transferase(Phosphotransferase) domain 1"/>
    <property type="match status" value="1"/>
</dbReference>
<accession>A0A5J4TIV7</accession>
<dbReference type="GO" id="GO:0004674">
    <property type="term" value="F:protein serine/threonine kinase activity"/>
    <property type="evidence" value="ECO:0007669"/>
    <property type="project" value="UniProtKB-KW"/>
</dbReference>
<protein>
    <submittedName>
        <fullName evidence="7">Putative serine/threonine-protein kinase Nek3</fullName>
    </submittedName>
</protein>
<dbReference type="GO" id="GO:0005634">
    <property type="term" value="C:nucleus"/>
    <property type="evidence" value="ECO:0007669"/>
    <property type="project" value="TreeGrafter"/>
</dbReference>
<keyword evidence="4 7" id="KW-0418">Kinase</keyword>
<dbReference type="PANTHER" id="PTHR24345:SF0">
    <property type="entry name" value="CELL CYCLE SERINE_THREONINE-PROTEIN KINASE CDC5_MSD2"/>
    <property type="match status" value="1"/>
</dbReference>
<reference evidence="7 8" key="1">
    <citation type="submission" date="2019-03" db="EMBL/GenBank/DDBJ databases">
        <title>Single cell metagenomics reveals metabolic interactions within the superorganism composed of flagellate Streblomastix strix and complex community of Bacteroidetes bacteria on its surface.</title>
        <authorList>
            <person name="Treitli S.C."/>
            <person name="Kolisko M."/>
            <person name="Husnik F."/>
            <person name="Keeling P."/>
            <person name="Hampl V."/>
        </authorList>
    </citation>
    <scope>NUCLEOTIDE SEQUENCE [LARGE SCALE GENOMIC DNA]</scope>
    <source>
        <strain evidence="7">ST1C</strain>
    </source>
</reference>
<organism evidence="7 8">
    <name type="scientific">Streblomastix strix</name>
    <dbReference type="NCBI Taxonomy" id="222440"/>
    <lineage>
        <taxon>Eukaryota</taxon>
        <taxon>Metamonada</taxon>
        <taxon>Preaxostyla</taxon>
        <taxon>Oxymonadida</taxon>
        <taxon>Streblomastigidae</taxon>
        <taxon>Streblomastix</taxon>
    </lineage>
</organism>
<evidence type="ECO:0000259" key="6">
    <source>
        <dbReference type="PROSITE" id="PS50011"/>
    </source>
</evidence>
<evidence type="ECO:0000256" key="5">
    <source>
        <dbReference type="ARBA" id="ARBA00022840"/>
    </source>
</evidence>
<dbReference type="SUPFAM" id="SSF56112">
    <property type="entry name" value="Protein kinase-like (PK-like)"/>
    <property type="match status" value="1"/>
</dbReference>
<dbReference type="AlphaFoldDB" id="A0A5J4TIV7"/>
<gene>
    <name evidence="7" type="ORF">EZS28_047038</name>
</gene>
<sequence>SQYTVRFVEAFTFEQDLCVIMEFCSGGNLRKLMEQMKDWSFEDKMKRTLRVMFHVLSGLKHIHSLKIIHHDLSPENILVDRFEITKICDFGQAARSMSKSYFRTPATKNYNPPEAYDQNQFCYESDIWSLGVILVECLTGIRPYEGHTPEETINNIKNGTMDPLPNEIKGEIKELILGMLNIEPTKRPSASDLLKTDLMLHQSEIEIQIEQDKKLSAYSTWEKISHNVSVQKISIWENIKEDLLQPLVGTQEQIQSIIEMQEMDCKLLSQQLEDKYDDEFRGNIIDSGVAEGLQFIGQRIHCSI</sequence>
<evidence type="ECO:0000256" key="4">
    <source>
        <dbReference type="ARBA" id="ARBA00022777"/>
    </source>
</evidence>
<evidence type="ECO:0000313" key="7">
    <source>
        <dbReference type="EMBL" id="KAA6357435.1"/>
    </source>
</evidence>
<feature type="non-terminal residue" evidence="7">
    <location>
        <position position="304"/>
    </location>
</feature>
<keyword evidence="3" id="KW-0547">Nucleotide-binding</keyword>
<comment type="caution">
    <text evidence="7">The sequence shown here is derived from an EMBL/GenBank/DDBJ whole genome shotgun (WGS) entry which is preliminary data.</text>
</comment>